<evidence type="ECO:0000256" key="6">
    <source>
        <dbReference type="ARBA" id="ARBA00023002"/>
    </source>
</evidence>
<comment type="similarity">
    <text evidence="2">Belongs to the HdrA family.</text>
</comment>
<keyword evidence="3" id="KW-0004">4Fe-4S</keyword>
<dbReference type="InterPro" id="IPR017896">
    <property type="entry name" value="4Fe4S_Fe-S-bd"/>
</dbReference>
<name>A0A6V8NQH5_9ACTN</name>
<comment type="caution">
    <text evidence="10">The sequence shown here is derived from an EMBL/GenBank/DDBJ whole genome shotgun (WGS) entry which is preliminary data.</text>
</comment>
<evidence type="ECO:0000256" key="2">
    <source>
        <dbReference type="ARBA" id="ARBA00006561"/>
    </source>
</evidence>
<dbReference type="PANTHER" id="PTHR43498:SF1">
    <property type="entry name" value="COB--COM HETERODISULFIDE REDUCTASE IRON-SULFUR SUBUNIT A"/>
    <property type="match status" value="1"/>
</dbReference>
<dbReference type="PRINTS" id="PR00368">
    <property type="entry name" value="FADPNR"/>
</dbReference>
<evidence type="ECO:0000313" key="11">
    <source>
        <dbReference type="Proteomes" id="UP000585609"/>
    </source>
</evidence>
<evidence type="ECO:0000256" key="7">
    <source>
        <dbReference type="ARBA" id="ARBA00023004"/>
    </source>
</evidence>
<organism evidence="10 11">
    <name type="scientific">Candidatus Hakubella thermalkaliphila</name>
    <dbReference type="NCBI Taxonomy" id="2754717"/>
    <lineage>
        <taxon>Bacteria</taxon>
        <taxon>Bacillati</taxon>
        <taxon>Actinomycetota</taxon>
        <taxon>Actinomycetota incertae sedis</taxon>
        <taxon>Candidatus Hakubellales</taxon>
        <taxon>Candidatus Hakubellaceae</taxon>
        <taxon>Candidatus Hakubella</taxon>
    </lineage>
</organism>
<feature type="domain" description="4Fe-4S ferredoxin-type" evidence="9">
    <location>
        <begin position="513"/>
        <end position="542"/>
    </location>
</feature>
<dbReference type="Gene3D" id="3.30.70.20">
    <property type="match status" value="1"/>
</dbReference>
<evidence type="ECO:0000313" key="10">
    <source>
        <dbReference type="EMBL" id="GFP22572.1"/>
    </source>
</evidence>
<dbReference type="GO" id="GO:0016491">
    <property type="term" value="F:oxidoreductase activity"/>
    <property type="evidence" value="ECO:0007669"/>
    <property type="project" value="UniProtKB-KW"/>
</dbReference>
<dbReference type="SUPFAM" id="SSF54862">
    <property type="entry name" value="4Fe-4S ferredoxins"/>
    <property type="match status" value="1"/>
</dbReference>
<comment type="cofactor">
    <cofactor evidence="1">
        <name>FAD</name>
        <dbReference type="ChEBI" id="CHEBI:57692"/>
    </cofactor>
</comment>
<dbReference type="InterPro" id="IPR017900">
    <property type="entry name" value="4Fe4S_Fe_S_CS"/>
</dbReference>
<evidence type="ECO:0000256" key="4">
    <source>
        <dbReference type="ARBA" id="ARBA00022723"/>
    </source>
</evidence>
<gene>
    <name evidence="10" type="ORF">HKBW3S09_00039</name>
</gene>
<dbReference type="GO" id="GO:0051539">
    <property type="term" value="F:4 iron, 4 sulfur cluster binding"/>
    <property type="evidence" value="ECO:0007669"/>
    <property type="project" value="UniProtKB-KW"/>
</dbReference>
<dbReference type="Proteomes" id="UP000585609">
    <property type="component" value="Unassembled WGS sequence"/>
</dbReference>
<evidence type="ECO:0000256" key="3">
    <source>
        <dbReference type="ARBA" id="ARBA00022485"/>
    </source>
</evidence>
<dbReference type="Pfam" id="PF07992">
    <property type="entry name" value="Pyr_redox_2"/>
    <property type="match status" value="1"/>
</dbReference>
<evidence type="ECO:0000256" key="5">
    <source>
        <dbReference type="ARBA" id="ARBA00022827"/>
    </source>
</evidence>
<keyword evidence="5" id="KW-0274">FAD</keyword>
<dbReference type="InterPro" id="IPR036188">
    <property type="entry name" value="FAD/NAD-bd_sf"/>
</dbReference>
<sequence length="586" mass="64645">MIEASAAAACASEILKSARHTLTRKKEYPPEKPVMDEEPRVGVFVCHCGRNIASVVRVPEVVEHARMIPGVVLADEFLYACAQNSIEKIKEAVKDHNLNRVVVASCTPRTHEPLFKEVLREAGLNPYLFDLANIREHSSWVHQDFPDEATGKAKDLVSMAVARARLLEPLFTSFSEIDHIALVVGGGLAGMTAALSLAEQGFSVHLVEREQELGGNYRQVLIPLESENPALFLENLVSQVLRHPDITVHTETEVAESAGYKGNYRTTLKKGDSLTQVRHGALIIATGAREMTPKEYLYGEHDHVITQTEFEERLAREDVPASVVMIQCVGSRDQEHPYCSRICCTQAVKNALHLKQLKPEAKVYVFYRDMRTYGFREKFYKKAREAGVLFIRYDPDRKPRVCPGASGLRVQALDPTIGRQVVIEADLVVLSVGIEPNDNEYLSKVFKLPLTADGFFSEAHLKLRPVDFAVDGTYLAGLAHWPKLAPEAVAQAKAAAMRAVTLLSRDRIESEAIIAAVRERICSGCGLCVASCPYQARCIDEEKNVAAVREILCQGCGACVVACPNGATIQRGFDKTQIMAVLDAVV</sequence>
<proteinExistence type="inferred from homology"/>
<evidence type="ECO:0000259" key="9">
    <source>
        <dbReference type="PROSITE" id="PS51379"/>
    </source>
</evidence>
<keyword evidence="4" id="KW-0479">Metal-binding</keyword>
<dbReference type="PROSITE" id="PS00198">
    <property type="entry name" value="4FE4S_FER_1"/>
    <property type="match status" value="1"/>
</dbReference>
<keyword evidence="7" id="KW-0408">Iron</keyword>
<dbReference type="GO" id="GO:0046872">
    <property type="term" value="F:metal ion binding"/>
    <property type="evidence" value="ECO:0007669"/>
    <property type="project" value="UniProtKB-KW"/>
</dbReference>
<evidence type="ECO:0000256" key="8">
    <source>
        <dbReference type="ARBA" id="ARBA00023014"/>
    </source>
</evidence>
<dbReference type="AlphaFoldDB" id="A0A6V8NQH5"/>
<keyword evidence="8" id="KW-0411">Iron-sulfur</keyword>
<keyword evidence="5" id="KW-0285">Flavoprotein</keyword>
<keyword evidence="6" id="KW-0560">Oxidoreductase</keyword>
<dbReference type="InterPro" id="IPR039650">
    <property type="entry name" value="HdrA-like"/>
</dbReference>
<evidence type="ECO:0000256" key="1">
    <source>
        <dbReference type="ARBA" id="ARBA00001974"/>
    </source>
</evidence>
<accession>A0A6V8NQH5</accession>
<dbReference type="Gene3D" id="3.50.50.60">
    <property type="entry name" value="FAD/NAD(P)-binding domain"/>
    <property type="match status" value="1"/>
</dbReference>
<protein>
    <submittedName>
        <fullName evidence="10">Heterodisulfide reductase subunit A2</fullName>
    </submittedName>
</protein>
<dbReference type="PRINTS" id="PR00411">
    <property type="entry name" value="PNDRDTASEI"/>
</dbReference>
<feature type="domain" description="4Fe-4S ferredoxin-type" evidence="9">
    <location>
        <begin position="544"/>
        <end position="573"/>
    </location>
</feature>
<dbReference type="PANTHER" id="PTHR43498">
    <property type="entry name" value="FERREDOXIN:COB-COM HETERODISULFIDE REDUCTASE SUBUNIT A"/>
    <property type="match status" value="1"/>
</dbReference>
<dbReference type="EMBL" id="BLRW01000002">
    <property type="protein sequence ID" value="GFP22572.1"/>
    <property type="molecule type" value="Genomic_DNA"/>
</dbReference>
<dbReference type="PROSITE" id="PS51379">
    <property type="entry name" value="4FE4S_FER_2"/>
    <property type="match status" value="2"/>
</dbReference>
<dbReference type="InterPro" id="IPR023753">
    <property type="entry name" value="FAD/NAD-binding_dom"/>
</dbReference>
<dbReference type="Pfam" id="PF12838">
    <property type="entry name" value="Fer4_7"/>
    <property type="match status" value="1"/>
</dbReference>
<dbReference type="SUPFAM" id="SSF51905">
    <property type="entry name" value="FAD/NAD(P)-binding domain"/>
    <property type="match status" value="1"/>
</dbReference>
<reference evidence="10 11" key="1">
    <citation type="journal article" date="2020" name="Front. Microbiol.">
        <title>Single-cell genomics of novel Actinobacteria with the Wood-Ljungdahl pathway discovered in a serpentinizing system.</title>
        <authorList>
            <person name="Merino N."/>
            <person name="Kawai M."/>
            <person name="Boyd E.S."/>
            <person name="Colman D.R."/>
            <person name="McGlynn S.E."/>
            <person name="Nealson K.H."/>
            <person name="Kurokawa K."/>
            <person name="Hongoh Y."/>
        </authorList>
    </citation>
    <scope>NUCLEOTIDE SEQUENCE [LARGE SCALE GENOMIC DNA]</scope>
    <source>
        <strain evidence="10 11">S09_30</strain>
    </source>
</reference>